<sequence length="496" mass="55033">MNYYLGIDIGTSSVKSLLMDARGNIAGTSQIGYDIIKSSLKHAEQNMEELWAAARRTIADIVKRYPEESAKIQGISYSGQMHGLVMVDKDGRLIRNAIIWADQRSAEEIEKIYQTVGKEAYRSVALNSLSTGFLISSLMWVKEHEPENYEKIHTVMFPKDYIRYRMCGELGTDMSDASSGAIFDTRNRQWAWELIEKLGIRKEIFSECRESSEIAGEVTEDCAADTGLRAGIKIAYGGGDTLMQGVGNGIIAPGTLAANIGTACQLSGGFHEPVYDKEFRTNTFCHVKKDLWMLMGAHLSGGVAMKWLMNQILDMGAFDEMTALAATVPAGSEGMVFLPYLSGERTPYNDPDAKGIYFGMTLKHTRAHMIRSTMEGIVFGLRSSIEIFKGLGIEYHKIIASGGGARGPLFLQMQADIFDCDIYTNQGSEQAGIGAAITAAVACGEYKDYEEACAKLVHMKDEAVSPIRENQKYYEEQFAVYRELYRHNQDLFHLKG</sequence>
<comment type="catalytic activity">
    <reaction evidence="9">
        <text>D-xylulose + ATP = D-xylulose 5-phosphate + ADP + H(+)</text>
        <dbReference type="Rhea" id="RHEA:10964"/>
        <dbReference type="ChEBI" id="CHEBI:15378"/>
        <dbReference type="ChEBI" id="CHEBI:17140"/>
        <dbReference type="ChEBI" id="CHEBI:30616"/>
        <dbReference type="ChEBI" id="CHEBI:57737"/>
        <dbReference type="ChEBI" id="CHEBI:456216"/>
        <dbReference type="EC" id="2.7.1.17"/>
    </reaction>
</comment>
<dbReference type="InterPro" id="IPR050406">
    <property type="entry name" value="FGGY_Carb_Kinase"/>
</dbReference>
<dbReference type="AlphaFoldDB" id="A0A844F7A7"/>
<evidence type="ECO:0000256" key="3">
    <source>
        <dbReference type="ARBA" id="ARBA00022679"/>
    </source>
</evidence>
<evidence type="ECO:0000256" key="9">
    <source>
        <dbReference type="RuleBase" id="RU364073"/>
    </source>
</evidence>
<evidence type="ECO:0000313" key="13">
    <source>
        <dbReference type="Proteomes" id="UP000462363"/>
    </source>
</evidence>
<dbReference type="InterPro" id="IPR006000">
    <property type="entry name" value="Xylulokinase"/>
</dbReference>
<dbReference type="Gene3D" id="3.30.420.40">
    <property type="match status" value="2"/>
</dbReference>
<keyword evidence="7 9" id="KW-0119">Carbohydrate metabolism</keyword>
<evidence type="ECO:0000256" key="4">
    <source>
        <dbReference type="ARBA" id="ARBA00022741"/>
    </source>
</evidence>
<keyword evidence="2 9" id="KW-0859">Xylose metabolism</keyword>
<evidence type="ECO:0000259" key="10">
    <source>
        <dbReference type="Pfam" id="PF00370"/>
    </source>
</evidence>
<reference evidence="12 13" key="1">
    <citation type="submission" date="2019-08" db="EMBL/GenBank/DDBJ databases">
        <title>In-depth cultivation of the pig gut microbiome towards novel bacterial diversity and tailored functional studies.</title>
        <authorList>
            <person name="Wylensek D."/>
            <person name="Hitch T.C.A."/>
            <person name="Clavel T."/>
        </authorList>
    </citation>
    <scope>NUCLEOTIDE SEQUENCE [LARGE SCALE GENOMIC DNA]</scope>
    <source>
        <strain evidence="12 13">BL-389-WT-3D</strain>
    </source>
</reference>
<keyword evidence="5 8" id="KW-0418">Kinase</keyword>
<dbReference type="InterPro" id="IPR018485">
    <property type="entry name" value="FGGY_C"/>
</dbReference>
<keyword evidence="6 9" id="KW-0067">ATP-binding</keyword>
<accession>A0A844F7A7</accession>
<dbReference type="EMBL" id="VUMB01000023">
    <property type="protein sequence ID" value="MSS40966.1"/>
    <property type="molecule type" value="Genomic_DNA"/>
</dbReference>
<dbReference type="CDD" id="cd07808">
    <property type="entry name" value="ASKHA_NBD_FGGY_EcXK-like"/>
    <property type="match status" value="1"/>
</dbReference>
<dbReference type="InterPro" id="IPR018484">
    <property type="entry name" value="FGGY_N"/>
</dbReference>
<comment type="caution">
    <text evidence="12">The sequence shown here is derived from an EMBL/GenBank/DDBJ whole genome shotgun (WGS) entry which is preliminary data.</text>
</comment>
<evidence type="ECO:0000256" key="1">
    <source>
        <dbReference type="ARBA" id="ARBA00009156"/>
    </source>
</evidence>
<dbReference type="GO" id="GO:0005524">
    <property type="term" value="F:ATP binding"/>
    <property type="evidence" value="ECO:0007669"/>
    <property type="project" value="UniProtKB-KW"/>
</dbReference>
<feature type="domain" description="Carbohydrate kinase FGGY N-terminal" evidence="10">
    <location>
        <begin position="3"/>
        <end position="246"/>
    </location>
</feature>
<evidence type="ECO:0000259" key="11">
    <source>
        <dbReference type="Pfam" id="PF02782"/>
    </source>
</evidence>
<keyword evidence="3 8" id="KW-0808">Transferase</keyword>
<organism evidence="12 13">
    <name type="scientific">Clostridium scindens (strain JCM 10418 / VPI 12708)</name>
    <dbReference type="NCBI Taxonomy" id="29347"/>
    <lineage>
        <taxon>Bacteria</taxon>
        <taxon>Bacillati</taxon>
        <taxon>Bacillota</taxon>
        <taxon>Clostridia</taxon>
        <taxon>Lachnospirales</taxon>
        <taxon>Lachnospiraceae</taxon>
    </lineage>
</organism>
<comment type="similarity">
    <text evidence="1 8">Belongs to the FGGY kinase family.</text>
</comment>
<dbReference type="PROSITE" id="PS00445">
    <property type="entry name" value="FGGY_KINASES_2"/>
    <property type="match status" value="1"/>
</dbReference>
<dbReference type="PANTHER" id="PTHR43095:SF5">
    <property type="entry name" value="XYLULOSE KINASE"/>
    <property type="match status" value="1"/>
</dbReference>
<dbReference type="SUPFAM" id="SSF53067">
    <property type="entry name" value="Actin-like ATPase domain"/>
    <property type="match status" value="2"/>
</dbReference>
<evidence type="ECO:0000256" key="8">
    <source>
        <dbReference type="RuleBase" id="RU003733"/>
    </source>
</evidence>
<evidence type="ECO:0000313" key="12">
    <source>
        <dbReference type="EMBL" id="MSS40966.1"/>
    </source>
</evidence>
<evidence type="ECO:0000256" key="7">
    <source>
        <dbReference type="ARBA" id="ARBA00023277"/>
    </source>
</evidence>
<dbReference type="NCBIfam" id="TIGR01312">
    <property type="entry name" value="XylB"/>
    <property type="match status" value="1"/>
</dbReference>
<proteinExistence type="inferred from homology"/>
<gene>
    <name evidence="9 12" type="primary">xylB</name>
    <name evidence="12" type="ORF">FYJ37_11540</name>
</gene>
<dbReference type="PANTHER" id="PTHR43095">
    <property type="entry name" value="SUGAR KINASE"/>
    <property type="match status" value="1"/>
</dbReference>
<evidence type="ECO:0000256" key="5">
    <source>
        <dbReference type="ARBA" id="ARBA00022777"/>
    </source>
</evidence>
<evidence type="ECO:0000256" key="2">
    <source>
        <dbReference type="ARBA" id="ARBA00022629"/>
    </source>
</evidence>
<dbReference type="EC" id="2.7.1.17" evidence="9"/>
<dbReference type="GO" id="GO:0004856">
    <property type="term" value="F:D-xylulokinase activity"/>
    <property type="evidence" value="ECO:0007669"/>
    <property type="project" value="UniProtKB-EC"/>
</dbReference>
<dbReference type="InterPro" id="IPR043129">
    <property type="entry name" value="ATPase_NBD"/>
</dbReference>
<protein>
    <recommendedName>
        <fullName evidence="9">Xylulose kinase</fullName>
        <shortName evidence="9">Xylulokinase</shortName>
        <ecNumber evidence="9">2.7.1.17</ecNumber>
    </recommendedName>
</protein>
<dbReference type="GO" id="GO:0005997">
    <property type="term" value="P:xylulose metabolic process"/>
    <property type="evidence" value="ECO:0007669"/>
    <property type="project" value="InterPro"/>
</dbReference>
<dbReference type="PIRSF" id="PIRSF000538">
    <property type="entry name" value="GlpK"/>
    <property type="match status" value="1"/>
</dbReference>
<dbReference type="GO" id="GO:0042732">
    <property type="term" value="P:D-xylose metabolic process"/>
    <property type="evidence" value="ECO:0007669"/>
    <property type="project" value="UniProtKB-KW"/>
</dbReference>
<dbReference type="Proteomes" id="UP000462363">
    <property type="component" value="Unassembled WGS sequence"/>
</dbReference>
<dbReference type="RefSeq" id="WP_154323142.1">
    <property type="nucleotide sequence ID" value="NZ_CBCTEH010000025.1"/>
</dbReference>
<dbReference type="Pfam" id="PF02782">
    <property type="entry name" value="FGGY_C"/>
    <property type="match status" value="1"/>
</dbReference>
<dbReference type="InterPro" id="IPR018483">
    <property type="entry name" value="Carb_kinase_FGGY_CS"/>
</dbReference>
<keyword evidence="4 9" id="KW-0547">Nucleotide-binding</keyword>
<feature type="domain" description="Carbohydrate kinase FGGY C-terminal" evidence="11">
    <location>
        <begin position="259"/>
        <end position="443"/>
    </location>
</feature>
<evidence type="ECO:0000256" key="6">
    <source>
        <dbReference type="ARBA" id="ARBA00022840"/>
    </source>
</evidence>
<name>A0A844F7A7_CLOSV</name>
<dbReference type="InterPro" id="IPR000577">
    <property type="entry name" value="Carb_kinase_FGGY"/>
</dbReference>
<dbReference type="Pfam" id="PF00370">
    <property type="entry name" value="FGGY_N"/>
    <property type="match status" value="1"/>
</dbReference>